<feature type="region of interest" description="Disordered" evidence="3">
    <location>
        <begin position="206"/>
        <end position="402"/>
    </location>
</feature>
<feature type="compositionally biased region" description="Basic and acidic residues" evidence="3">
    <location>
        <begin position="360"/>
        <end position="376"/>
    </location>
</feature>
<evidence type="ECO:0000256" key="3">
    <source>
        <dbReference type="SAM" id="MobiDB-lite"/>
    </source>
</evidence>
<dbReference type="GO" id="GO:0005524">
    <property type="term" value="F:ATP binding"/>
    <property type="evidence" value="ECO:0007669"/>
    <property type="project" value="UniProtKB-KW"/>
</dbReference>
<dbReference type="Pfam" id="PF00069">
    <property type="entry name" value="Pkinase"/>
    <property type="match status" value="1"/>
</dbReference>
<dbReference type="PROSITE" id="PS00108">
    <property type="entry name" value="PROTEIN_KINASE_ST"/>
    <property type="match status" value="1"/>
</dbReference>
<name>A0A7S0STW1_9CHLO</name>
<evidence type="ECO:0000313" key="5">
    <source>
        <dbReference type="EMBL" id="CAD8715110.1"/>
    </source>
</evidence>
<dbReference type="Pfam" id="PF07714">
    <property type="entry name" value="PK_Tyr_Ser-Thr"/>
    <property type="match status" value="1"/>
</dbReference>
<dbReference type="Gene3D" id="3.30.200.20">
    <property type="entry name" value="Phosphorylase Kinase, domain 1"/>
    <property type="match status" value="1"/>
</dbReference>
<dbReference type="GO" id="GO:0004672">
    <property type="term" value="F:protein kinase activity"/>
    <property type="evidence" value="ECO:0007669"/>
    <property type="project" value="InterPro"/>
</dbReference>
<reference evidence="5" key="1">
    <citation type="submission" date="2021-01" db="EMBL/GenBank/DDBJ databases">
        <authorList>
            <person name="Corre E."/>
            <person name="Pelletier E."/>
            <person name="Niang G."/>
            <person name="Scheremetjew M."/>
            <person name="Finn R."/>
            <person name="Kale V."/>
            <person name="Holt S."/>
            <person name="Cochrane G."/>
            <person name="Meng A."/>
            <person name="Brown T."/>
            <person name="Cohen L."/>
        </authorList>
    </citation>
    <scope>NUCLEOTIDE SEQUENCE</scope>
    <source>
        <strain evidence="5">SL-175</strain>
    </source>
</reference>
<dbReference type="PROSITE" id="PS50011">
    <property type="entry name" value="PROTEIN_KINASE_DOM"/>
    <property type="match status" value="1"/>
</dbReference>
<evidence type="ECO:0000256" key="2">
    <source>
        <dbReference type="ARBA" id="ARBA00022840"/>
    </source>
</evidence>
<accession>A0A7S0STW1</accession>
<dbReference type="InterPro" id="IPR011009">
    <property type="entry name" value="Kinase-like_dom_sf"/>
</dbReference>
<dbReference type="Gene3D" id="1.10.510.10">
    <property type="entry name" value="Transferase(Phosphotransferase) domain 1"/>
    <property type="match status" value="2"/>
</dbReference>
<protein>
    <recommendedName>
        <fullName evidence="4">Protein kinase domain-containing protein</fullName>
    </recommendedName>
</protein>
<dbReference type="EMBL" id="HBFC01027649">
    <property type="protein sequence ID" value="CAD8715110.1"/>
    <property type="molecule type" value="Transcribed_RNA"/>
</dbReference>
<sequence>MPLNVSVFTVDELRAATDDFDDSRLIGAGGCSLVFRGTLASGEVVAVKRWVAGTDAQLSLTELMNELYTLGSIAHPNLLPVLGFVCQPPELMLVTLHMARGSLHDALHGGNNTAGAAAALAADSLDAAWRLSFLLGLTRGIQALHGANFVHCDIKSANVLIGDDGRAVLADAGVARRLIADADAAAAAAGAGAGANANAVDGDDSGAGLEAGGAPQSTTDGGGDTAAAVCGDSGIEVKEGNREGDAGKDTDRDASKEAEKEAEKDNRTEASGTRAALHAPKFIRSRRGAAGAAVASTRISLGSKEGAELPLQRSSCDEVPKRGGGGGEKGVSASGPHRTVSAPPRTSRDSCGGGNVKDAAASKDEAGEEEKKEEKCASASETDTPSPLVPAAVSPSAEAAPDSPSAAVKFAPLFLVKLGDFGLSVQLKPGSKASTYGGTPHYISPEIVEGRPYEFPTDVWALGCCLYEMLMGKRPFDSGSKDRQKLRLAIAQGQYERVPTERCGGQLRRLVEKCLSYMPEDRPSVSEILEVSCVRNTVRDFRERLAEAAAVGGIAENVAKMGIGEACGGDEEETGASLVGNLRRRSSSGIGLRLIKTDDGADGF</sequence>
<evidence type="ECO:0000259" key="4">
    <source>
        <dbReference type="PROSITE" id="PS50011"/>
    </source>
</evidence>
<feature type="compositionally biased region" description="Low complexity" evidence="3">
    <location>
        <begin position="288"/>
        <end position="298"/>
    </location>
</feature>
<dbReference type="InterPro" id="IPR000719">
    <property type="entry name" value="Prot_kinase_dom"/>
</dbReference>
<organism evidence="5">
    <name type="scientific">Mantoniella antarctica</name>
    <dbReference type="NCBI Taxonomy" id="81844"/>
    <lineage>
        <taxon>Eukaryota</taxon>
        <taxon>Viridiplantae</taxon>
        <taxon>Chlorophyta</taxon>
        <taxon>Mamiellophyceae</taxon>
        <taxon>Mamiellales</taxon>
        <taxon>Mamiellaceae</taxon>
        <taxon>Mantoniella</taxon>
    </lineage>
</organism>
<dbReference type="SMART" id="SM00220">
    <property type="entry name" value="S_TKc"/>
    <property type="match status" value="1"/>
</dbReference>
<dbReference type="SUPFAM" id="SSF56112">
    <property type="entry name" value="Protein kinase-like (PK-like)"/>
    <property type="match status" value="2"/>
</dbReference>
<dbReference type="AlphaFoldDB" id="A0A7S0STW1"/>
<dbReference type="InterPro" id="IPR001245">
    <property type="entry name" value="Ser-Thr/Tyr_kinase_cat_dom"/>
</dbReference>
<gene>
    <name evidence="5" type="ORF">MANT1106_LOCUS16614</name>
</gene>
<dbReference type="InterPro" id="IPR008271">
    <property type="entry name" value="Ser/Thr_kinase_AS"/>
</dbReference>
<feature type="compositionally biased region" description="Low complexity" evidence="3">
    <location>
        <begin position="377"/>
        <end position="402"/>
    </location>
</feature>
<dbReference type="PANTHER" id="PTHR27001:SF931">
    <property type="entry name" value="OS11G0664100 PROTEIN"/>
    <property type="match status" value="1"/>
</dbReference>
<proteinExistence type="predicted"/>
<dbReference type="GO" id="GO:0005886">
    <property type="term" value="C:plasma membrane"/>
    <property type="evidence" value="ECO:0007669"/>
    <property type="project" value="TreeGrafter"/>
</dbReference>
<feature type="compositionally biased region" description="Basic and acidic residues" evidence="3">
    <location>
        <begin position="235"/>
        <end position="268"/>
    </location>
</feature>
<keyword evidence="1" id="KW-0547">Nucleotide-binding</keyword>
<feature type="domain" description="Protein kinase" evidence="4">
    <location>
        <begin position="20"/>
        <end position="538"/>
    </location>
</feature>
<evidence type="ECO:0000256" key="1">
    <source>
        <dbReference type="ARBA" id="ARBA00022741"/>
    </source>
</evidence>
<keyword evidence="2" id="KW-0067">ATP-binding</keyword>
<dbReference type="PANTHER" id="PTHR27001">
    <property type="entry name" value="OS01G0253100 PROTEIN"/>
    <property type="match status" value="1"/>
</dbReference>